<keyword evidence="1" id="KW-0175">Coiled coil</keyword>
<organism evidence="3 4">
    <name type="scientific">Sutcliffiella cohnii</name>
    <dbReference type="NCBI Taxonomy" id="33932"/>
    <lineage>
        <taxon>Bacteria</taxon>
        <taxon>Bacillati</taxon>
        <taxon>Bacillota</taxon>
        <taxon>Bacilli</taxon>
        <taxon>Bacillales</taxon>
        <taxon>Bacillaceae</taxon>
        <taxon>Sutcliffiella</taxon>
    </lineage>
</organism>
<dbReference type="AlphaFoldDB" id="A0A223KVP8"/>
<evidence type="ECO:0000313" key="3">
    <source>
        <dbReference type="EMBL" id="AST93521.1"/>
    </source>
</evidence>
<gene>
    <name evidence="3" type="ORF">BC6307_20730</name>
</gene>
<name>A0A223KVP8_9BACI</name>
<feature type="coiled-coil region" evidence="1">
    <location>
        <begin position="119"/>
        <end position="146"/>
    </location>
</feature>
<keyword evidence="4" id="KW-1185">Reference proteome</keyword>
<dbReference type="Proteomes" id="UP000215224">
    <property type="component" value="Chromosome"/>
</dbReference>
<evidence type="ECO:0000313" key="4">
    <source>
        <dbReference type="Proteomes" id="UP000215224"/>
    </source>
</evidence>
<dbReference type="KEGG" id="bcoh:BC6307_20730"/>
<feature type="transmembrane region" description="Helical" evidence="2">
    <location>
        <begin position="7"/>
        <end position="25"/>
    </location>
</feature>
<dbReference type="RefSeq" id="WP_066417921.1">
    <property type="nucleotide sequence ID" value="NZ_CP018866.1"/>
</dbReference>
<accession>A0A223KVP8</accession>
<reference evidence="3 4" key="1">
    <citation type="submission" date="2016-12" db="EMBL/GenBank/DDBJ databases">
        <title>The whole genome sequencing and assembly of Bacillus cohnii DSM 6307T strain.</title>
        <authorList>
            <person name="Lee Y.-J."/>
            <person name="Yi H."/>
            <person name="Bahn Y.-S."/>
            <person name="Kim J.F."/>
            <person name="Lee D.-W."/>
        </authorList>
    </citation>
    <scope>NUCLEOTIDE SEQUENCE [LARGE SCALE GENOMIC DNA]</scope>
    <source>
        <strain evidence="3 4">DSM 6307</strain>
    </source>
</reference>
<evidence type="ECO:0000256" key="2">
    <source>
        <dbReference type="SAM" id="Phobius"/>
    </source>
</evidence>
<sequence length="160" mass="18412">MKKPLKALLGIIPLLVVGYFFLPHINGNSDAMMTYLEETDKFAISYNEIIEQEWAIEDEEELLVFTQEVSIPKMEELLTDAETYGQGISKNKLKAVHDIYNSSISKRIEADKAWVNGDLADIEALYEEADSLYVQYEEELEKLANKWAVEIVWEDISENE</sequence>
<keyword evidence="2" id="KW-0812">Transmembrane</keyword>
<keyword evidence="2" id="KW-0472">Membrane</keyword>
<keyword evidence="2" id="KW-1133">Transmembrane helix</keyword>
<protein>
    <submittedName>
        <fullName evidence="3">Uncharacterized protein</fullName>
    </submittedName>
</protein>
<evidence type="ECO:0000256" key="1">
    <source>
        <dbReference type="SAM" id="Coils"/>
    </source>
</evidence>
<dbReference type="EMBL" id="CP018866">
    <property type="protein sequence ID" value="AST93521.1"/>
    <property type="molecule type" value="Genomic_DNA"/>
</dbReference>
<proteinExistence type="predicted"/>